<dbReference type="AlphaFoldDB" id="A0A846HE71"/>
<feature type="region of interest" description="Disordered" evidence="1">
    <location>
        <begin position="47"/>
        <end position="103"/>
    </location>
</feature>
<protein>
    <submittedName>
        <fullName evidence="3">Uncharacterized protein</fullName>
    </submittedName>
</protein>
<evidence type="ECO:0000256" key="2">
    <source>
        <dbReference type="SAM" id="SignalP"/>
    </source>
</evidence>
<name>A0A846HE71_9CYAN</name>
<dbReference type="EMBL" id="JTCM02000058">
    <property type="protein sequence ID" value="NEU75089.1"/>
    <property type="molecule type" value="Genomic_DNA"/>
</dbReference>
<feature type="chain" id="PRO_5032670908" evidence="2">
    <location>
        <begin position="24"/>
        <end position="103"/>
    </location>
</feature>
<feature type="signal peptide" evidence="2">
    <location>
        <begin position="1"/>
        <end position="23"/>
    </location>
</feature>
<feature type="compositionally biased region" description="Polar residues" evidence="1">
    <location>
        <begin position="80"/>
        <end position="103"/>
    </location>
</feature>
<evidence type="ECO:0000313" key="3">
    <source>
        <dbReference type="EMBL" id="NEU75089.1"/>
    </source>
</evidence>
<reference evidence="3 4" key="1">
    <citation type="journal article" date="2015" name="Genome Announc.">
        <title>Draft Genome Sequence of Cyanobacterium Hassallia byssoidea Strain VB512170, Isolated from Monuments in India.</title>
        <authorList>
            <person name="Singh D."/>
            <person name="Chandrababunaidu M.M."/>
            <person name="Panda A."/>
            <person name="Sen D."/>
            <person name="Bhattacharyya S."/>
            <person name="Adhikary S.P."/>
            <person name="Tripathy S."/>
        </authorList>
    </citation>
    <scope>NUCLEOTIDE SEQUENCE [LARGE SCALE GENOMIC DNA]</scope>
    <source>
        <strain evidence="3 4">VB512170</strain>
    </source>
</reference>
<keyword evidence="4" id="KW-1185">Reference proteome</keyword>
<dbReference type="Proteomes" id="UP000031549">
    <property type="component" value="Unassembled WGS sequence"/>
</dbReference>
<comment type="caution">
    <text evidence="3">The sequence shown here is derived from an EMBL/GenBank/DDBJ whole genome shotgun (WGS) entry which is preliminary data.</text>
</comment>
<proteinExistence type="predicted"/>
<evidence type="ECO:0000256" key="1">
    <source>
        <dbReference type="SAM" id="MobiDB-lite"/>
    </source>
</evidence>
<dbReference type="RefSeq" id="WP_163519075.1">
    <property type="nucleotide sequence ID" value="NZ_JTCM02000058.1"/>
</dbReference>
<accession>A0A846HE71</accession>
<sequence length="103" mass="11005">MKKQIVMAIALPIVLASATSSFAGEVVKKPVKTPSVTVKPIVSAPVTSAGDDTQRIGEGNIKKKPVKPPNPPRRERILVNQPQILQPVNSTLSNRNTNPALGY</sequence>
<keyword evidence="2" id="KW-0732">Signal</keyword>
<evidence type="ECO:0000313" key="4">
    <source>
        <dbReference type="Proteomes" id="UP000031549"/>
    </source>
</evidence>
<organism evidence="3 4">
    <name type="scientific">Hassallia byssoidea VB512170</name>
    <dbReference type="NCBI Taxonomy" id="1304833"/>
    <lineage>
        <taxon>Bacteria</taxon>
        <taxon>Bacillati</taxon>
        <taxon>Cyanobacteriota</taxon>
        <taxon>Cyanophyceae</taxon>
        <taxon>Nostocales</taxon>
        <taxon>Tolypothrichaceae</taxon>
        <taxon>Hassallia</taxon>
    </lineage>
</organism>
<gene>
    <name evidence="3" type="ORF">PI95_021655</name>
</gene>